<evidence type="ECO:0008006" key="2">
    <source>
        <dbReference type="Google" id="ProtNLM"/>
    </source>
</evidence>
<organism evidence="1">
    <name type="scientific">bioreactor metagenome</name>
    <dbReference type="NCBI Taxonomy" id="1076179"/>
    <lineage>
        <taxon>unclassified sequences</taxon>
        <taxon>metagenomes</taxon>
        <taxon>ecological metagenomes</taxon>
    </lineage>
</organism>
<dbReference type="EMBL" id="VSSQ01000214">
    <property type="protein sequence ID" value="MPL85973.1"/>
    <property type="molecule type" value="Genomic_DNA"/>
</dbReference>
<sequence length="399" mass="43340">MALPGMTDMIRRNYLRSVQPACVGCLLGLQLEARFKMVQLHGPANLFESFGCLVIGLFRAFLEHVNDERNVLFVLLPAGADGAEDLLHDLVEELLHRHVAKAAALVVSLHFVQIGVGRIELGKVFRHGKGVQIGEHGIALNLAGVGSLEVAWVGEHAENLVVNFLLGVAQIDAVADGLAHLGLAVNAGQAQAGGVLFQQNLRFHQGFTVGAVELAHDFHGLFQHGLLVFANRHGGGFKSRDVCRLADGVGEESHGNALLKIFLGNLCLDRGVALEARHGDKVHIVEAQLIKLRQLRLDEDGGLFRVNAAGKVVQRHFKDVVAHFFRIVGIVGQSLRIGQHDVDFIKFARILQQNALFERSGEVSDVQLTRGAIPGQNDIAHNVLRMPSGQGHQERSLHA</sequence>
<name>A0A644V583_9ZZZZ</name>
<protein>
    <recommendedName>
        <fullName evidence="2">NAD-specific glutamate dehydrogenase</fullName>
    </recommendedName>
</protein>
<reference evidence="1" key="1">
    <citation type="submission" date="2019-08" db="EMBL/GenBank/DDBJ databases">
        <authorList>
            <person name="Kucharzyk K."/>
            <person name="Murdoch R.W."/>
            <person name="Higgins S."/>
            <person name="Loffler F."/>
        </authorList>
    </citation>
    <scope>NUCLEOTIDE SEQUENCE</scope>
</reference>
<gene>
    <name evidence="1" type="ORF">SDC9_31949</name>
</gene>
<evidence type="ECO:0000313" key="1">
    <source>
        <dbReference type="EMBL" id="MPL85973.1"/>
    </source>
</evidence>
<proteinExistence type="predicted"/>
<comment type="caution">
    <text evidence="1">The sequence shown here is derived from an EMBL/GenBank/DDBJ whole genome shotgun (WGS) entry which is preliminary data.</text>
</comment>
<accession>A0A644V583</accession>
<dbReference type="AlphaFoldDB" id="A0A644V583"/>